<dbReference type="STRING" id="391595.RLO149_c006230"/>
<evidence type="ECO:0000256" key="3">
    <source>
        <dbReference type="ARBA" id="ARBA00022603"/>
    </source>
</evidence>
<evidence type="ECO:0000259" key="6">
    <source>
        <dbReference type="Pfam" id="PF00590"/>
    </source>
</evidence>
<dbReference type="Proteomes" id="UP000001353">
    <property type="component" value="Chromosome"/>
</dbReference>
<organism evidence="7 8">
    <name type="scientific">Roseobacter litoralis (strain ATCC 49566 / DSM 6996 / JCM 21268 / NBRC 15278 / OCh 149)</name>
    <dbReference type="NCBI Taxonomy" id="391595"/>
    <lineage>
        <taxon>Bacteria</taxon>
        <taxon>Pseudomonadati</taxon>
        <taxon>Pseudomonadota</taxon>
        <taxon>Alphaproteobacteria</taxon>
        <taxon>Rhodobacterales</taxon>
        <taxon>Roseobacteraceae</taxon>
        <taxon>Roseobacter</taxon>
    </lineage>
</organism>
<sequence>MTKAPWITIIGLGEDGPDGLPPASHKALAAAEVIMAPRRHLSLLAETTARLIEWPVPFSDGIGLLASLRGQQVVVLASGDPFWFGAGSVIAREFEAGEWRCLPAPSTFARAASHMGWAIDQTICLGLHAAPLTRLRPFLAPHLQLVVLLRDGDAVHALTQYLQGEGFGESELTVMEALGGPREKCTPLRADDVQPRAFQHPVCVALKPKGAGAVLPVAAGLPDAIFETDGVMTKRPVRAVTLSSLAPKPGELLWDIGGGSGSVGIEWLLAHRACRAISVEPRADRVGLIEHNAAALGVDRLRVVHGEAPDVLTGLPSPDAVFIGGGLSAEMMDALEGLLPAGTRIVANAVTLEAERLLAETHAIKGGELLRIDVSTAQPLGAKTAWKPSYPLVQWSGVL</sequence>
<dbReference type="EMBL" id="CP002623">
    <property type="protein sequence ID" value="AEI92651.1"/>
    <property type="molecule type" value="Genomic_DNA"/>
</dbReference>
<keyword evidence="3 7" id="KW-0489">Methyltransferase</keyword>
<dbReference type="KEGG" id="rli:RLO149_c006230"/>
<dbReference type="Gene3D" id="3.40.50.150">
    <property type="entry name" value="Vaccinia Virus protein VP39"/>
    <property type="match status" value="1"/>
</dbReference>
<comment type="pathway">
    <text evidence="1">Cofactor biosynthesis; adenosylcobalamin biosynthesis.</text>
</comment>
<dbReference type="InterPro" id="IPR029063">
    <property type="entry name" value="SAM-dependent_MTases_sf"/>
</dbReference>
<protein>
    <submittedName>
        <fullName evidence="7">Precorrin-6Y C(5,15)-methyltransferase (Decarboxylating)</fullName>
        <ecNumber evidence="7">2.1.1.132</ecNumber>
    </submittedName>
</protein>
<keyword evidence="2" id="KW-0169">Cobalamin biosynthesis</keyword>
<dbReference type="UniPathway" id="UPA00148"/>
<dbReference type="PIRSF" id="PIRSF036428">
    <property type="entry name" value="CobL"/>
    <property type="match status" value="1"/>
</dbReference>
<keyword evidence="8" id="KW-1185">Reference proteome</keyword>
<dbReference type="NCBIfam" id="TIGR02467">
    <property type="entry name" value="CbiE"/>
    <property type="match status" value="1"/>
</dbReference>
<proteinExistence type="predicted"/>
<dbReference type="InterPro" id="IPR012818">
    <property type="entry name" value="CbiE"/>
</dbReference>
<dbReference type="HOGENOM" id="CLU_031955_0_0_5"/>
<dbReference type="eggNOG" id="COG2242">
    <property type="taxonomic scope" value="Bacteria"/>
</dbReference>
<dbReference type="CDD" id="cd11644">
    <property type="entry name" value="Precorrin-6Y-MT"/>
    <property type="match status" value="1"/>
</dbReference>
<dbReference type="NCBIfam" id="TIGR02469">
    <property type="entry name" value="CbiT"/>
    <property type="match status" value="1"/>
</dbReference>
<feature type="domain" description="Tetrapyrrole methylase" evidence="6">
    <location>
        <begin position="7"/>
        <end position="189"/>
    </location>
</feature>
<accession>F7ZK28</accession>
<dbReference type="InterPro" id="IPR000878">
    <property type="entry name" value="4pyrrol_Mease"/>
</dbReference>
<dbReference type="RefSeq" id="WP_013960592.1">
    <property type="nucleotide sequence ID" value="NC_015730.1"/>
</dbReference>
<dbReference type="OrthoDB" id="9787825at2"/>
<dbReference type="Gene3D" id="3.40.1010.10">
    <property type="entry name" value="Cobalt-precorrin-4 Transmethylase, Domain 1"/>
    <property type="match status" value="1"/>
</dbReference>
<dbReference type="EC" id="2.1.1.132" evidence="7"/>
<dbReference type="InterPro" id="IPR014777">
    <property type="entry name" value="4pyrrole_Mease_sub1"/>
</dbReference>
<dbReference type="InterPro" id="IPR014008">
    <property type="entry name" value="Cbl_synth_MTase_CbiT"/>
</dbReference>
<evidence type="ECO:0000256" key="2">
    <source>
        <dbReference type="ARBA" id="ARBA00022573"/>
    </source>
</evidence>
<dbReference type="PANTHER" id="PTHR43182:SF1">
    <property type="entry name" value="COBALT-PRECORRIN-7 C(5)-METHYLTRANSFERASE"/>
    <property type="match status" value="1"/>
</dbReference>
<dbReference type="GO" id="GO:0009236">
    <property type="term" value="P:cobalamin biosynthetic process"/>
    <property type="evidence" value="ECO:0007669"/>
    <property type="project" value="UniProtKB-UniPathway"/>
</dbReference>
<dbReference type="InterPro" id="IPR006365">
    <property type="entry name" value="Cbl_synth_CobL"/>
</dbReference>
<dbReference type="GO" id="GO:0046025">
    <property type="term" value="F:precorrin-6Y C5,15-methyltransferase (decarboxylating) activity"/>
    <property type="evidence" value="ECO:0007669"/>
    <property type="project" value="UniProtKB-EC"/>
</dbReference>
<dbReference type="SUPFAM" id="SSF53790">
    <property type="entry name" value="Tetrapyrrole methylase"/>
    <property type="match status" value="1"/>
</dbReference>
<name>F7ZK28_ROSLO</name>
<dbReference type="PANTHER" id="PTHR43182">
    <property type="entry name" value="COBALT-PRECORRIN-6B C(15)-METHYLTRANSFERASE (DECARBOXYLATING)"/>
    <property type="match status" value="1"/>
</dbReference>
<dbReference type="SUPFAM" id="SSF53335">
    <property type="entry name" value="S-adenosyl-L-methionine-dependent methyltransferases"/>
    <property type="match status" value="1"/>
</dbReference>
<evidence type="ECO:0000256" key="4">
    <source>
        <dbReference type="ARBA" id="ARBA00022679"/>
    </source>
</evidence>
<dbReference type="Pfam" id="PF00590">
    <property type="entry name" value="TP_methylase"/>
    <property type="match status" value="1"/>
</dbReference>
<dbReference type="AlphaFoldDB" id="F7ZK28"/>
<evidence type="ECO:0000313" key="7">
    <source>
        <dbReference type="EMBL" id="AEI92651.1"/>
    </source>
</evidence>
<dbReference type="GO" id="GO:0008276">
    <property type="term" value="F:protein methyltransferase activity"/>
    <property type="evidence" value="ECO:0007669"/>
    <property type="project" value="InterPro"/>
</dbReference>
<dbReference type="InterPro" id="IPR050714">
    <property type="entry name" value="Cobalamin_biosynth_MTase"/>
</dbReference>
<keyword evidence="4 7" id="KW-0808">Transferase</keyword>
<gene>
    <name evidence="7" type="primary">cobL</name>
    <name evidence="7" type="ordered locus">RLO149_c006230</name>
</gene>
<reference evidence="7 8" key="1">
    <citation type="journal article" date="2011" name="BMC Genomics">
        <title>Comparative genome analysis and genome-guided physiological analysis of Roseobacter litoralis.</title>
        <authorList>
            <person name="Kalhoefer D."/>
            <person name="Thole S."/>
            <person name="Voget S."/>
            <person name="Lehmann R."/>
            <person name="Liesegang H."/>
            <person name="Wollher A."/>
            <person name="Daniel R."/>
            <person name="Simon M."/>
            <person name="Brinkhoff T."/>
        </authorList>
    </citation>
    <scope>NUCLEOTIDE SEQUENCE [LARGE SCALE GENOMIC DNA]</scope>
    <source>
        <strain evidence="8">ATCC 49566 / DSM 6996 / JCM 21268 / NBRC 15278 / OCh 149</strain>
    </source>
</reference>
<evidence type="ECO:0000313" key="8">
    <source>
        <dbReference type="Proteomes" id="UP000001353"/>
    </source>
</evidence>
<evidence type="ECO:0000256" key="5">
    <source>
        <dbReference type="ARBA" id="ARBA00022691"/>
    </source>
</evidence>
<dbReference type="InterPro" id="IPR035996">
    <property type="entry name" value="4pyrrol_Methylase_sf"/>
</dbReference>
<evidence type="ECO:0000256" key="1">
    <source>
        <dbReference type="ARBA" id="ARBA00004953"/>
    </source>
</evidence>
<dbReference type="eggNOG" id="COG2241">
    <property type="taxonomic scope" value="Bacteria"/>
</dbReference>
<dbReference type="GO" id="GO:0032259">
    <property type="term" value="P:methylation"/>
    <property type="evidence" value="ECO:0007669"/>
    <property type="project" value="UniProtKB-KW"/>
</dbReference>
<keyword evidence="5" id="KW-0949">S-adenosyl-L-methionine</keyword>